<dbReference type="Pfam" id="PF04434">
    <property type="entry name" value="SWIM"/>
    <property type="match status" value="1"/>
</dbReference>
<name>A0A9X9T8T2_METOG</name>
<accession>A0A9X9T8T2</accession>
<dbReference type="AlphaFoldDB" id="A0A9X9T8T2"/>
<organism evidence="3 4">
    <name type="scientific">Methanogenium organophilum</name>
    <dbReference type="NCBI Taxonomy" id="2199"/>
    <lineage>
        <taxon>Archaea</taxon>
        <taxon>Methanobacteriati</taxon>
        <taxon>Methanobacteriota</taxon>
        <taxon>Stenosarchaea group</taxon>
        <taxon>Methanomicrobia</taxon>
        <taxon>Methanomicrobiales</taxon>
        <taxon>Methanomicrobiaceae</taxon>
        <taxon>Methanogenium</taxon>
    </lineage>
</organism>
<dbReference type="Proteomes" id="UP001163096">
    <property type="component" value="Chromosome"/>
</dbReference>
<evidence type="ECO:0000256" key="1">
    <source>
        <dbReference type="PROSITE-ProRule" id="PRU00325"/>
    </source>
</evidence>
<dbReference type="GeneID" id="76833638"/>
<gene>
    <name evidence="3" type="ORF">OU421_01010</name>
</gene>
<dbReference type="KEGG" id="mou:OU421_01010"/>
<keyword evidence="4" id="KW-1185">Reference proteome</keyword>
<keyword evidence="1" id="KW-0479">Metal-binding</keyword>
<dbReference type="InterPro" id="IPR007527">
    <property type="entry name" value="Znf_SWIM"/>
</dbReference>
<feature type="domain" description="SWIM-type" evidence="2">
    <location>
        <begin position="39"/>
        <end position="79"/>
    </location>
</feature>
<dbReference type="RefSeq" id="WP_268186717.1">
    <property type="nucleotide sequence ID" value="NZ_CP113361.1"/>
</dbReference>
<dbReference type="EMBL" id="CP113361">
    <property type="protein sequence ID" value="WAI01482.1"/>
    <property type="molecule type" value="Genomic_DNA"/>
</dbReference>
<proteinExistence type="predicted"/>
<evidence type="ECO:0000313" key="4">
    <source>
        <dbReference type="Proteomes" id="UP001163096"/>
    </source>
</evidence>
<dbReference type="GO" id="GO:0008270">
    <property type="term" value="F:zinc ion binding"/>
    <property type="evidence" value="ECO:0007669"/>
    <property type="project" value="UniProtKB-KW"/>
</dbReference>
<sequence>MGERDAEEVIAEVCRLYGEKGEKAVRAARNGHVIQYHDFCVVIGTTDTYVVDEGFCTCGDFMYRESQCWHILAFRTAKALGMIVQRDEWYMDLL</sequence>
<keyword evidence="1" id="KW-0862">Zinc</keyword>
<protein>
    <submittedName>
        <fullName evidence="3">SWIM zinc finger family protein</fullName>
    </submittedName>
</protein>
<evidence type="ECO:0000259" key="2">
    <source>
        <dbReference type="PROSITE" id="PS50966"/>
    </source>
</evidence>
<reference evidence="3" key="1">
    <citation type="submission" date="2022-11" db="EMBL/GenBank/DDBJ databases">
        <title>Complete genome sequence of Methanogenium organophilum DSM 3596.</title>
        <authorList>
            <person name="Chen S.-C."/>
            <person name="Lai S.-J."/>
            <person name="You Y.-T."/>
        </authorList>
    </citation>
    <scope>NUCLEOTIDE SEQUENCE</scope>
    <source>
        <strain evidence="3">DSM 3596</strain>
    </source>
</reference>
<evidence type="ECO:0000313" key="3">
    <source>
        <dbReference type="EMBL" id="WAI01482.1"/>
    </source>
</evidence>
<keyword evidence="1" id="KW-0863">Zinc-finger</keyword>
<dbReference type="PROSITE" id="PS50966">
    <property type="entry name" value="ZF_SWIM"/>
    <property type="match status" value="1"/>
</dbReference>